<evidence type="ECO:0000259" key="21">
    <source>
        <dbReference type="Pfam" id="PF24621"/>
    </source>
</evidence>
<sequence length="361" mass="39100">MAPTDPSTCHPDLTVPWSAPPGPESRIWVGPGALAQAQAAGPVALLHDRRLPDEWVERARQALQPSLVLPVRSGEAGKSMQEVTRLLSALAEAGLPRSGAIMGLGGGATTDVAGFVAATYLRGVRYFAAPTTLLSMVDAAVGGKTGVNLPEGKNLVGAFWPAEAVWCDTDTLDTLPVRDFRSGAAEVFKHGLLAAPELLDEVLPSQRSGAGLTQFSQRLPEVVRRAVQVKADIVARDPTEQSERAFLNLGHTLAHALETFTHQRLPHGEAVGYGMHFAALLSEAHGAKNLSGHTHAFLNWQNPEPLPRLSLEALWPIINRDKKADTQGPRWVLLHELGQPYLTRVDRALLDDVFRQWQRDI</sequence>
<dbReference type="GO" id="GO:0009423">
    <property type="term" value="P:chorismate biosynthetic process"/>
    <property type="evidence" value="ECO:0007669"/>
    <property type="project" value="UniProtKB-UniRule"/>
</dbReference>
<feature type="domain" description="3-dehydroquinate synthase N-terminal" evidence="20">
    <location>
        <begin position="70"/>
        <end position="181"/>
    </location>
</feature>
<accession>A0A3S0IEZ8</accession>
<evidence type="ECO:0000256" key="10">
    <source>
        <dbReference type="ARBA" id="ARBA00022605"/>
    </source>
</evidence>
<dbReference type="SUPFAM" id="SSF56796">
    <property type="entry name" value="Dehydroquinate synthase-like"/>
    <property type="match status" value="1"/>
</dbReference>
<dbReference type="Proteomes" id="UP000277766">
    <property type="component" value="Unassembled WGS sequence"/>
</dbReference>
<comment type="caution">
    <text evidence="22">The sequence shown here is derived from an EMBL/GenBank/DDBJ whole genome shotgun (WGS) entry which is preliminary data.</text>
</comment>
<dbReference type="InterPro" id="IPR050071">
    <property type="entry name" value="Dehydroquinate_synthase"/>
</dbReference>
<dbReference type="Gene3D" id="1.20.1090.10">
    <property type="entry name" value="Dehydroquinate synthase-like - alpha domain"/>
    <property type="match status" value="1"/>
</dbReference>
<proteinExistence type="inferred from homology"/>
<dbReference type="GO" id="GO:0046872">
    <property type="term" value="F:metal ion binding"/>
    <property type="evidence" value="ECO:0007669"/>
    <property type="project" value="UniProtKB-KW"/>
</dbReference>
<name>A0A3S0IEZ8_9DEIO</name>
<evidence type="ECO:0000256" key="1">
    <source>
        <dbReference type="ARBA" id="ARBA00001393"/>
    </source>
</evidence>
<evidence type="ECO:0000256" key="2">
    <source>
        <dbReference type="ARBA" id="ARBA00001911"/>
    </source>
</evidence>
<evidence type="ECO:0000256" key="6">
    <source>
        <dbReference type="ARBA" id="ARBA00005412"/>
    </source>
</evidence>
<keyword evidence="13" id="KW-0862">Zinc</keyword>
<dbReference type="InterPro" id="IPR030963">
    <property type="entry name" value="DHQ_synth_fam"/>
</dbReference>
<comment type="pathway">
    <text evidence="5">Metabolic intermediate biosynthesis; chorismate biosynthesis; chorismate from D-erythrose 4-phosphate and phosphoenolpyruvate: step 2/7.</text>
</comment>
<comment type="similarity">
    <text evidence="6">Belongs to the sugar phosphate cyclases superfamily. Dehydroquinate synthase family.</text>
</comment>
<keyword evidence="16 22" id="KW-0456">Lyase</keyword>
<keyword evidence="10" id="KW-0028">Amino-acid biosynthesis</keyword>
<keyword evidence="12" id="KW-0547">Nucleotide-binding</keyword>
<feature type="domain" description="3-dehydroquinate synthase C-terminal" evidence="21">
    <location>
        <begin position="183"/>
        <end position="324"/>
    </location>
</feature>
<dbReference type="OrthoDB" id="9806583at2"/>
<dbReference type="CDD" id="cd08195">
    <property type="entry name" value="DHQS"/>
    <property type="match status" value="1"/>
</dbReference>
<evidence type="ECO:0000256" key="5">
    <source>
        <dbReference type="ARBA" id="ARBA00004661"/>
    </source>
</evidence>
<gene>
    <name evidence="22" type="primary">aroB</name>
    <name evidence="22" type="ORF">EJ104_13335</name>
</gene>
<dbReference type="GO" id="GO:0005737">
    <property type="term" value="C:cytoplasm"/>
    <property type="evidence" value="ECO:0007669"/>
    <property type="project" value="UniProtKB-SubCell"/>
</dbReference>
<keyword evidence="11" id="KW-0479">Metal-binding</keyword>
<dbReference type="EMBL" id="RXPE01000056">
    <property type="protein sequence ID" value="RTR19925.1"/>
    <property type="molecule type" value="Genomic_DNA"/>
</dbReference>
<evidence type="ECO:0000256" key="14">
    <source>
        <dbReference type="ARBA" id="ARBA00023027"/>
    </source>
</evidence>
<comment type="catalytic activity">
    <reaction evidence="1">
        <text>7-phospho-2-dehydro-3-deoxy-D-arabino-heptonate = 3-dehydroquinate + phosphate</text>
        <dbReference type="Rhea" id="RHEA:21968"/>
        <dbReference type="ChEBI" id="CHEBI:32364"/>
        <dbReference type="ChEBI" id="CHEBI:43474"/>
        <dbReference type="ChEBI" id="CHEBI:58394"/>
        <dbReference type="EC" id="4.2.3.4"/>
    </reaction>
</comment>
<evidence type="ECO:0000256" key="16">
    <source>
        <dbReference type="ARBA" id="ARBA00023239"/>
    </source>
</evidence>
<reference evidence="22 23" key="1">
    <citation type="submission" date="2018-12" db="EMBL/GenBank/DDBJ databases">
        <title>Deinococcus radiophilus ATCC 27603 genome sequencing and assembly.</title>
        <authorList>
            <person name="Maclea K.S."/>
            <person name="Maynard C.R."/>
        </authorList>
    </citation>
    <scope>NUCLEOTIDE SEQUENCE [LARGE SCALE GENOMIC DNA]</scope>
    <source>
        <strain evidence="22 23">ATCC 27603</strain>
    </source>
</reference>
<keyword evidence="14" id="KW-0520">NAD</keyword>
<evidence type="ECO:0000256" key="9">
    <source>
        <dbReference type="ARBA" id="ARBA00022490"/>
    </source>
</evidence>
<dbReference type="AlphaFoldDB" id="A0A3S0IEZ8"/>
<evidence type="ECO:0000256" key="8">
    <source>
        <dbReference type="ARBA" id="ARBA00017684"/>
    </source>
</evidence>
<dbReference type="PIRSF" id="PIRSF001455">
    <property type="entry name" value="DHQ_synth"/>
    <property type="match status" value="1"/>
</dbReference>
<evidence type="ECO:0000256" key="11">
    <source>
        <dbReference type="ARBA" id="ARBA00022723"/>
    </source>
</evidence>
<dbReference type="RefSeq" id="WP_126353588.1">
    <property type="nucleotide sequence ID" value="NZ_CP086380.1"/>
</dbReference>
<evidence type="ECO:0000313" key="23">
    <source>
        <dbReference type="Proteomes" id="UP000277766"/>
    </source>
</evidence>
<keyword evidence="17" id="KW-0170">Cobalt</keyword>
<comment type="subcellular location">
    <subcellularLocation>
        <location evidence="4">Cytoplasm</location>
    </subcellularLocation>
</comment>
<dbReference type="GO" id="GO:0008652">
    <property type="term" value="P:amino acid biosynthetic process"/>
    <property type="evidence" value="ECO:0007669"/>
    <property type="project" value="UniProtKB-KW"/>
</dbReference>
<evidence type="ECO:0000256" key="12">
    <source>
        <dbReference type="ARBA" id="ARBA00022741"/>
    </source>
</evidence>
<dbReference type="InterPro" id="IPR016037">
    <property type="entry name" value="DHQ_synth_AroB"/>
</dbReference>
<dbReference type="EC" id="4.2.3.4" evidence="7 18"/>
<evidence type="ECO:0000259" key="20">
    <source>
        <dbReference type="Pfam" id="PF01761"/>
    </source>
</evidence>
<evidence type="ECO:0000256" key="7">
    <source>
        <dbReference type="ARBA" id="ARBA00013031"/>
    </source>
</evidence>
<evidence type="ECO:0000256" key="13">
    <source>
        <dbReference type="ARBA" id="ARBA00022833"/>
    </source>
</evidence>
<comment type="cofactor">
    <cofactor evidence="3">
        <name>Co(2+)</name>
        <dbReference type="ChEBI" id="CHEBI:48828"/>
    </cofactor>
</comment>
<evidence type="ECO:0000256" key="3">
    <source>
        <dbReference type="ARBA" id="ARBA00001941"/>
    </source>
</evidence>
<dbReference type="GO" id="GO:0000166">
    <property type="term" value="F:nucleotide binding"/>
    <property type="evidence" value="ECO:0007669"/>
    <property type="project" value="UniProtKB-KW"/>
</dbReference>
<evidence type="ECO:0000256" key="15">
    <source>
        <dbReference type="ARBA" id="ARBA00023141"/>
    </source>
</evidence>
<dbReference type="InterPro" id="IPR030960">
    <property type="entry name" value="DHQS/DOIS_N"/>
</dbReference>
<dbReference type="NCBIfam" id="TIGR01357">
    <property type="entry name" value="aroB"/>
    <property type="match status" value="1"/>
</dbReference>
<dbReference type="Pfam" id="PF01761">
    <property type="entry name" value="DHQ_synthase"/>
    <property type="match status" value="1"/>
</dbReference>
<evidence type="ECO:0000256" key="18">
    <source>
        <dbReference type="NCBIfam" id="TIGR01357"/>
    </source>
</evidence>
<dbReference type="Gene3D" id="3.40.50.1970">
    <property type="match status" value="1"/>
</dbReference>
<organism evidence="22 23">
    <name type="scientific">Deinococcus radiophilus</name>
    <dbReference type="NCBI Taxonomy" id="32062"/>
    <lineage>
        <taxon>Bacteria</taxon>
        <taxon>Thermotogati</taxon>
        <taxon>Deinococcota</taxon>
        <taxon>Deinococci</taxon>
        <taxon>Deinococcales</taxon>
        <taxon>Deinococcaceae</taxon>
        <taxon>Deinococcus</taxon>
    </lineage>
</organism>
<feature type="region of interest" description="Disordered" evidence="19">
    <location>
        <begin position="1"/>
        <end position="22"/>
    </location>
</feature>
<evidence type="ECO:0000256" key="4">
    <source>
        <dbReference type="ARBA" id="ARBA00004496"/>
    </source>
</evidence>
<dbReference type="PANTHER" id="PTHR43622">
    <property type="entry name" value="3-DEHYDROQUINATE SYNTHASE"/>
    <property type="match status" value="1"/>
</dbReference>
<keyword evidence="15" id="KW-0057">Aromatic amino acid biosynthesis</keyword>
<dbReference type="Pfam" id="PF24621">
    <property type="entry name" value="DHQS_C"/>
    <property type="match status" value="1"/>
</dbReference>
<dbReference type="InterPro" id="IPR056179">
    <property type="entry name" value="DHQS_C"/>
</dbReference>
<dbReference type="GO" id="GO:0003856">
    <property type="term" value="F:3-dehydroquinate synthase activity"/>
    <property type="evidence" value="ECO:0007669"/>
    <property type="project" value="UniProtKB-UniRule"/>
</dbReference>
<comment type="cofactor">
    <cofactor evidence="2">
        <name>NAD(+)</name>
        <dbReference type="ChEBI" id="CHEBI:57540"/>
    </cofactor>
</comment>
<evidence type="ECO:0000256" key="19">
    <source>
        <dbReference type="SAM" id="MobiDB-lite"/>
    </source>
</evidence>
<protein>
    <recommendedName>
        <fullName evidence="8 18">3-dehydroquinate synthase</fullName>
        <ecNumber evidence="7 18">4.2.3.4</ecNumber>
    </recommendedName>
</protein>
<evidence type="ECO:0000313" key="22">
    <source>
        <dbReference type="EMBL" id="RTR19925.1"/>
    </source>
</evidence>
<evidence type="ECO:0000256" key="17">
    <source>
        <dbReference type="ARBA" id="ARBA00023285"/>
    </source>
</evidence>
<dbReference type="GO" id="GO:0009073">
    <property type="term" value="P:aromatic amino acid family biosynthetic process"/>
    <property type="evidence" value="ECO:0007669"/>
    <property type="project" value="UniProtKB-KW"/>
</dbReference>
<keyword evidence="23" id="KW-1185">Reference proteome</keyword>
<keyword evidence="9" id="KW-0963">Cytoplasm</keyword>
<dbReference type="PANTHER" id="PTHR43622:SF7">
    <property type="entry name" value="3-DEHYDROQUINATE SYNTHASE, CHLOROPLASTIC"/>
    <property type="match status" value="1"/>
</dbReference>